<protein>
    <submittedName>
        <fullName evidence="3">Single-stranded DNA-binding protein</fullName>
    </submittedName>
</protein>
<dbReference type="GO" id="GO:0003677">
    <property type="term" value="F:DNA binding"/>
    <property type="evidence" value="ECO:0007669"/>
    <property type="project" value="UniProtKB-KW"/>
</dbReference>
<sequence>MSLNIVTLVGRAGRDPEVKYFESGKVVCKFTLAVRRRSTKTDEPDWFDLGVTR</sequence>
<name>A0ABR9UG62_9CYAN</name>
<comment type="caution">
    <text evidence="3">The sequence shown here is derived from an EMBL/GenBank/DDBJ whole genome shotgun (WGS) entry which is preliminary data.</text>
</comment>
<dbReference type="InterPro" id="IPR000424">
    <property type="entry name" value="Primosome_PriB/ssb"/>
</dbReference>
<keyword evidence="1 2" id="KW-0238">DNA-binding</keyword>
<dbReference type="Proteomes" id="UP000640725">
    <property type="component" value="Unassembled WGS sequence"/>
</dbReference>
<gene>
    <name evidence="3" type="ORF">IQ236_19895</name>
</gene>
<reference evidence="3 4" key="1">
    <citation type="submission" date="2020-10" db="EMBL/GenBank/DDBJ databases">
        <authorList>
            <person name="Castelo-Branco R."/>
            <person name="Eusebio N."/>
            <person name="Adriana R."/>
            <person name="Vieira A."/>
            <person name="Brugerolle De Fraissinette N."/>
            <person name="Rezende De Castro R."/>
            <person name="Schneider M.P."/>
            <person name="Vasconcelos V."/>
            <person name="Leao P.N."/>
        </authorList>
    </citation>
    <scope>NUCLEOTIDE SEQUENCE [LARGE SCALE GENOMIC DNA]</scope>
    <source>
        <strain evidence="3 4">LEGE 06226</strain>
    </source>
</reference>
<evidence type="ECO:0000256" key="2">
    <source>
        <dbReference type="PROSITE-ProRule" id="PRU00252"/>
    </source>
</evidence>
<dbReference type="EMBL" id="JADEWU010000058">
    <property type="protein sequence ID" value="MBE9145461.1"/>
    <property type="molecule type" value="Genomic_DNA"/>
</dbReference>
<evidence type="ECO:0000313" key="3">
    <source>
        <dbReference type="EMBL" id="MBE9145461.1"/>
    </source>
</evidence>
<keyword evidence="4" id="KW-1185">Reference proteome</keyword>
<evidence type="ECO:0000256" key="1">
    <source>
        <dbReference type="ARBA" id="ARBA00023125"/>
    </source>
</evidence>
<accession>A0ABR9UG62</accession>
<organism evidence="3 4">
    <name type="scientific">Planktothrix mougeotii LEGE 06226</name>
    <dbReference type="NCBI Taxonomy" id="1828728"/>
    <lineage>
        <taxon>Bacteria</taxon>
        <taxon>Bacillati</taxon>
        <taxon>Cyanobacteriota</taxon>
        <taxon>Cyanophyceae</taxon>
        <taxon>Oscillatoriophycideae</taxon>
        <taxon>Oscillatoriales</taxon>
        <taxon>Microcoleaceae</taxon>
        <taxon>Planktothrix</taxon>
    </lineage>
</organism>
<dbReference type="Gene3D" id="2.40.50.140">
    <property type="entry name" value="Nucleic acid-binding proteins"/>
    <property type="match status" value="1"/>
</dbReference>
<dbReference type="PROSITE" id="PS50935">
    <property type="entry name" value="SSB"/>
    <property type="match status" value="1"/>
</dbReference>
<dbReference type="Pfam" id="PF00436">
    <property type="entry name" value="SSB"/>
    <property type="match status" value="1"/>
</dbReference>
<dbReference type="SUPFAM" id="SSF50249">
    <property type="entry name" value="Nucleic acid-binding proteins"/>
    <property type="match status" value="1"/>
</dbReference>
<proteinExistence type="predicted"/>
<evidence type="ECO:0000313" key="4">
    <source>
        <dbReference type="Proteomes" id="UP000640725"/>
    </source>
</evidence>
<dbReference type="InterPro" id="IPR012340">
    <property type="entry name" value="NA-bd_OB-fold"/>
</dbReference>